<dbReference type="Pfam" id="PF08550">
    <property type="entry name" value="GATA_AreA"/>
    <property type="match status" value="1"/>
</dbReference>
<protein>
    <recommendedName>
        <fullName evidence="2">Nitrogen regulatory protein areA GATA-like domain-containing protein</fullName>
    </recommendedName>
</protein>
<evidence type="ECO:0000259" key="2">
    <source>
        <dbReference type="Pfam" id="PF08550"/>
    </source>
</evidence>
<dbReference type="OrthoDB" id="5563539at2759"/>
<dbReference type="STRING" id="4829.A0A163K734"/>
<dbReference type="AlphaFoldDB" id="A0A163K734"/>
<dbReference type="PANTHER" id="PTHR28051">
    <property type="entry name" value="PROTEIN MTL1-RELATED"/>
    <property type="match status" value="1"/>
</dbReference>
<proteinExistence type="predicted"/>
<feature type="domain" description="Nitrogen regulatory protein areA GATA-like" evidence="2">
    <location>
        <begin position="41"/>
        <end position="68"/>
    </location>
</feature>
<dbReference type="PANTHER" id="PTHR28051:SF1">
    <property type="entry name" value="PROTEIN MTL1-RELATED"/>
    <property type="match status" value="1"/>
</dbReference>
<organism evidence="3">
    <name type="scientific">Absidia glauca</name>
    <name type="common">Pin mould</name>
    <dbReference type="NCBI Taxonomy" id="4829"/>
    <lineage>
        <taxon>Eukaryota</taxon>
        <taxon>Fungi</taxon>
        <taxon>Fungi incertae sedis</taxon>
        <taxon>Mucoromycota</taxon>
        <taxon>Mucoromycotina</taxon>
        <taxon>Mucoromycetes</taxon>
        <taxon>Mucorales</taxon>
        <taxon>Cunninghamellaceae</taxon>
        <taxon>Absidia</taxon>
    </lineage>
</organism>
<dbReference type="GO" id="GO:0005773">
    <property type="term" value="C:vacuole"/>
    <property type="evidence" value="ECO:0007669"/>
    <property type="project" value="GOC"/>
</dbReference>
<evidence type="ECO:0000313" key="3">
    <source>
        <dbReference type="EMBL" id="SAM05791.1"/>
    </source>
</evidence>
<feature type="compositionally biased region" description="Polar residues" evidence="1">
    <location>
        <begin position="247"/>
        <end position="256"/>
    </location>
</feature>
<dbReference type="InterPro" id="IPR013860">
    <property type="entry name" value="AreA_GATA"/>
</dbReference>
<feature type="region of interest" description="Disordered" evidence="1">
    <location>
        <begin position="324"/>
        <end position="347"/>
    </location>
</feature>
<keyword evidence="4" id="KW-1185">Reference proteome</keyword>
<gene>
    <name evidence="3" type="primary">ABSGL_11666.1 scaffold 12295</name>
</gene>
<accession>A0A163K734</accession>
<dbReference type="GO" id="GO:0042149">
    <property type="term" value="P:cellular response to glucose starvation"/>
    <property type="evidence" value="ECO:0007669"/>
    <property type="project" value="TreeGrafter"/>
</dbReference>
<dbReference type="InParanoid" id="A0A163K734"/>
<dbReference type="GO" id="GO:0007039">
    <property type="term" value="P:protein catabolic process in the vacuole"/>
    <property type="evidence" value="ECO:0007669"/>
    <property type="project" value="TreeGrafter"/>
</dbReference>
<dbReference type="EMBL" id="LT554468">
    <property type="protein sequence ID" value="SAM05791.1"/>
    <property type="molecule type" value="Genomic_DNA"/>
</dbReference>
<name>A0A163K734_ABSGL</name>
<dbReference type="Proteomes" id="UP000078561">
    <property type="component" value="Unassembled WGS sequence"/>
</dbReference>
<evidence type="ECO:0000313" key="4">
    <source>
        <dbReference type="Proteomes" id="UP000078561"/>
    </source>
</evidence>
<sequence>MPNRRTADDDSESYKRTDVQAPQVCVDYLSYVFDERDLAASWRMMTKQKNDEMAGIRLENASWRTWAKQRGHLKTISPETLDWLKDNDVTWLYGPLHTVMKSEQNDRYATKESSTHDKLCPIYAPDPPLNDKCVMGTPSIPTAVTRIITPEASVSLSNTVPLMPTQQQQQQQHQPLKSAMKKITISDILRRSLSQLDINDLNNEHDVCSSGAFDSHRQPKLRFNRCVEQYRAVSDDEDDDEVYSSGRPISNMNTSDGTLVTAVDHYQQSHQHSRTIDDDSNEHDRDKYAIPQHHLPYDSNLMIPAHLTTRSIKRLEPTILKTSNSHLDTSLGSRDDHDDDDADDDEKHSLDAPIIITQSWAKHSCDASTQNHWQHSSGKSDWLWKRPTVESPSIFLRPRKSQPISQSWPIEAIPYHYTDTHPCHGRILDQQQQQQQQQQHLPSSSLLEILVKGLFMFGIHR</sequence>
<feature type="region of interest" description="Disordered" evidence="1">
    <location>
        <begin position="236"/>
        <end position="256"/>
    </location>
</feature>
<dbReference type="InterPro" id="IPR052292">
    <property type="entry name" value="Glucose_repression_reg"/>
</dbReference>
<reference evidence="3" key="1">
    <citation type="submission" date="2016-04" db="EMBL/GenBank/DDBJ databases">
        <authorList>
            <person name="Evans L.H."/>
            <person name="Alamgir A."/>
            <person name="Owens N."/>
            <person name="Weber N.D."/>
            <person name="Virtaneva K."/>
            <person name="Barbian K."/>
            <person name="Babar A."/>
            <person name="Rosenke K."/>
        </authorList>
    </citation>
    <scope>NUCLEOTIDE SEQUENCE [LARGE SCALE GENOMIC DNA]</scope>
    <source>
        <strain evidence="3">CBS 101.48</strain>
    </source>
</reference>
<evidence type="ECO:0000256" key="1">
    <source>
        <dbReference type="SAM" id="MobiDB-lite"/>
    </source>
</evidence>